<dbReference type="GO" id="GO:0004497">
    <property type="term" value="F:monooxygenase activity"/>
    <property type="evidence" value="ECO:0007669"/>
    <property type="project" value="UniProtKB-KW"/>
</dbReference>
<dbReference type="RefSeq" id="WP_106328632.1">
    <property type="nucleotide sequence ID" value="NZ_BOMO01000188.1"/>
</dbReference>
<dbReference type="OrthoDB" id="9782160at2"/>
<keyword evidence="2" id="KW-0503">Monooxygenase</keyword>
<protein>
    <submittedName>
        <fullName evidence="4">Salicylate hydroxylase</fullName>
    </submittedName>
</protein>
<organism evidence="4 5">
    <name type="scientific">Actinoplanes italicus</name>
    <dbReference type="NCBI Taxonomy" id="113567"/>
    <lineage>
        <taxon>Bacteria</taxon>
        <taxon>Bacillati</taxon>
        <taxon>Actinomycetota</taxon>
        <taxon>Actinomycetes</taxon>
        <taxon>Micromonosporales</taxon>
        <taxon>Micromonosporaceae</taxon>
        <taxon>Actinoplanes</taxon>
    </lineage>
</organism>
<evidence type="ECO:0000313" key="4">
    <source>
        <dbReference type="EMBL" id="PRX13816.1"/>
    </source>
</evidence>
<name>A0A2T0JY59_9ACTN</name>
<dbReference type="InterPro" id="IPR002938">
    <property type="entry name" value="FAD-bd"/>
</dbReference>
<reference evidence="4 5" key="1">
    <citation type="submission" date="2018-03" db="EMBL/GenBank/DDBJ databases">
        <title>Genomic Encyclopedia of Archaeal and Bacterial Type Strains, Phase II (KMG-II): from individual species to whole genera.</title>
        <authorList>
            <person name="Goeker M."/>
        </authorList>
    </citation>
    <scope>NUCLEOTIDE SEQUENCE [LARGE SCALE GENOMIC DNA]</scope>
    <source>
        <strain evidence="4 5">DSM 43146</strain>
    </source>
</reference>
<keyword evidence="5" id="KW-1185">Reference proteome</keyword>
<dbReference type="Pfam" id="PF13450">
    <property type="entry name" value="NAD_binding_8"/>
    <property type="match status" value="1"/>
</dbReference>
<evidence type="ECO:0000313" key="5">
    <source>
        <dbReference type="Proteomes" id="UP000239415"/>
    </source>
</evidence>
<evidence type="ECO:0000256" key="1">
    <source>
        <dbReference type="ARBA" id="ARBA00023002"/>
    </source>
</evidence>
<dbReference type="PANTHER" id="PTHR13789:SF309">
    <property type="entry name" value="PUTATIVE (AFU_ORTHOLOGUE AFUA_6G14510)-RELATED"/>
    <property type="match status" value="1"/>
</dbReference>
<keyword evidence="1" id="KW-0560">Oxidoreductase</keyword>
<dbReference type="SUPFAM" id="SSF51905">
    <property type="entry name" value="FAD/NAD(P)-binding domain"/>
    <property type="match status" value="1"/>
</dbReference>
<evidence type="ECO:0000256" key="2">
    <source>
        <dbReference type="ARBA" id="ARBA00023033"/>
    </source>
</evidence>
<dbReference type="GO" id="GO:0071949">
    <property type="term" value="F:FAD binding"/>
    <property type="evidence" value="ECO:0007669"/>
    <property type="project" value="InterPro"/>
</dbReference>
<dbReference type="InterPro" id="IPR050493">
    <property type="entry name" value="FAD-dep_Monooxygenase_BioMet"/>
</dbReference>
<dbReference type="PANTHER" id="PTHR13789">
    <property type="entry name" value="MONOOXYGENASE"/>
    <property type="match status" value="1"/>
</dbReference>
<dbReference type="Proteomes" id="UP000239415">
    <property type="component" value="Unassembled WGS sequence"/>
</dbReference>
<dbReference type="Gene3D" id="3.50.50.60">
    <property type="entry name" value="FAD/NAD(P)-binding domain"/>
    <property type="match status" value="1"/>
</dbReference>
<evidence type="ECO:0000259" key="3">
    <source>
        <dbReference type="Pfam" id="PF01494"/>
    </source>
</evidence>
<dbReference type="Pfam" id="PF01494">
    <property type="entry name" value="FAD_binding_3"/>
    <property type="match status" value="1"/>
</dbReference>
<dbReference type="EMBL" id="PVMZ01000024">
    <property type="protein sequence ID" value="PRX13816.1"/>
    <property type="molecule type" value="Genomic_DNA"/>
</dbReference>
<dbReference type="InterPro" id="IPR036188">
    <property type="entry name" value="FAD/NAD-bd_sf"/>
</dbReference>
<dbReference type="AlphaFoldDB" id="A0A2T0JY59"/>
<dbReference type="SUPFAM" id="SSF54373">
    <property type="entry name" value="FAD-linked reductases, C-terminal domain"/>
    <property type="match status" value="1"/>
</dbReference>
<gene>
    <name evidence="4" type="ORF">CLV67_1245</name>
</gene>
<comment type="caution">
    <text evidence="4">The sequence shown here is derived from an EMBL/GenBank/DDBJ whole genome shotgun (WGS) entry which is preliminary data.</text>
</comment>
<sequence>MRRIAIVGAGIGGLTAAIALTRRDAECVVVEQRPALGDEGTGIQISPNAAAELLDLGVRLDFAVPVAQRELRRWQDDRVLGRTDLGRYDVPYLTMPRGALIGALREAAGGSRIVLGRRCVAVRDDRTSAVLGFDDGTAGRFDAVIGADGLRSVVRGLTCSATPAHSGLAAGRAVLPRAAAGRFVDTDRVVVWLGPGRHCVTYPISHDHVNLVVVAPSARFDGWHPSVRGLIALAGRMRPRPLYDMPPLPVWHHGRVVLLGDAAHPILPFIAQGAAQAIEDAVTLADRLDFAGFQASRQERVRQVFAMSRAGLRVHHLPDGPEQRIRDRALAAARPDAHDWLYGHRIAAASRRRSDDTSSTRDARPSF</sequence>
<feature type="domain" description="FAD-binding" evidence="3">
    <location>
        <begin position="251"/>
        <end position="288"/>
    </location>
</feature>
<accession>A0A2T0JY59</accession>
<dbReference type="PRINTS" id="PR00420">
    <property type="entry name" value="RNGMNOXGNASE"/>
</dbReference>
<proteinExistence type="predicted"/>